<proteinExistence type="predicted"/>
<keyword evidence="4" id="KW-0808">Transferase</keyword>
<evidence type="ECO:0000256" key="1">
    <source>
        <dbReference type="ARBA" id="ARBA00004651"/>
    </source>
</evidence>
<keyword evidence="8" id="KW-0443">Lipid metabolism</keyword>
<dbReference type="SMART" id="SM00155">
    <property type="entry name" value="PLDc"/>
    <property type="match status" value="2"/>
</dbReference>
<keyword evidence="10" id="KW-0594">Phospholipid biosynthesis</keyword>
<dbReference type="Proteomes" id="UP000295506">
    <property type="component" value="Unassembled WGS sequence"/>
</dbReference>
<keyword evidence="3" id="KW-0444">Lipid biosynthesis</keyword>
<accession>A0AA94TIJ8</accession>
<keyword evidence="11" id="KW-1208">Phospholipid metabolism</keyword>
<dbReference type="InterPro" id="IPR022924">
    <property type="entry name" value="Cardiolipin_synthase"/>
</dbReference>
<dbReference type="SUPFAM" id="SSF56024">
    <property type="entry name" value="Phospholipase D/nuclease"/>
    <property type="match status" value="2"/>
</dbReference>
<evidence type="ECO:0000256" key="6">
    <source>
        <dbReference type="ARBA" id="ARBA00022737"/>
    </source>
</evidence>
<organism evidence="15 16">
    <name type="scientific">Pseudodesulfovibrio indicus</name>
    <dbReference type="NCBI Taxonomy" id="1716143"/>
    <lineage>
        <taxon>Bacteria</taxon>
        <taxon>Pseudomonadati</taxon>
        <taxon>Thermodesulfobacteriota</taxon>
        <taxon>Desulfovibrionia</taxon>
        <taxon>Desulfovibrionales</taxon>
        <taxon>Desulfovibrionaceae</taxon>
    </lineage>
</organism>
<feature type="transmembrane region" description="Helical" evidence="13">
    <location>
        <begin position="6"/>
        <end position="30"/>
    </location>
</feature>
<keyword evidence="2" id="KW-1003">Cell membrane</keyword>
<dbReference type="EC" id="2.7.8.-" evidence="12"/>
<dbReference type="EMBL" id="SOBK01000009">
    <property type="protein sequence ID" value="TDT87234.1"/>
    <property type="molecule type" value="Genomic_DNA"/>
</dbReference>
<dbReference type="InterPro" id="IPR025202">
    <property type="entry name" value="PLD-like_dom"/>
</dbReference>
<protein>
    <recommendedName>
        <fullName evidence="12">Cardiolipin synthase</fullName>
        <ecNumber evidence="12">2.7.8.-</ecNumber>
    </recommendedName>
</protein>
<evidence type="ECO:0000313" key="15">
    <source>
        <dbReference type="EMBL" id="TDT87234.1"/>
    </source>
</evidence>
<dbReference type="GO" id="GO:0005886">
    <property type="term" value="C:plasma membrane"/>
    <property type="evidence" value="ECO:0007669"/>
    <property type="project" value="UniProtKB-SubCell"/>
</dbReference>
<evidence type="ECO:0000256" key="4">
    <source>
        <dbReference type="ARBA" id="ARBA00022679"/>
    </source>
</evidence>
<evidence type="ECO:0000313" key="16">
    <source>
        <dbReference type="Proteomes" id="UP000295506"/>
    </source>
</evidence>
<gene>
    <name evidence="15" type="ORF">EDC59_109121</name>
</gene>
<dbReference type="NCBIfam" id="TIGR04265">
    <property type="entry name" value="bac_cardiolipin"/>
    <property type="match status" value="1"/>
</dbReference>
<evidence type="ECO:0000256" key="8">
    <source>
        <dbReference type="ARBA" id="ARBA00023098"/>
    </source>
</evidence>
<dbReference type="CDD" id="cd09155">
    <property type="entry name" value="PLDc_PaCLS_like_1"/>
    <property type="match status" value="1"/>
</dbReference>
<evidence type="ECO:0000259" key="14">
    <source>
        <dbReference type="PROSITE" id="PS50035"/>
    </source>
</evidence>
<comment type="caution">
    <text evidence="15">The sequence shown here is derived from an EMBL/GenBank/DDBJ whole genome shotgun (WGS) entry which is preliminary data.</text>
</comment>
<evidence type="ECO:0000256" key="9">
    <source>
        <dbReference type="ARBA" id="ARBA00023136"/>
    </source>
</evidence>
<feature type="transmembrane region" description="Helical" evidence="13">
    <location>
        <begin position="42"/>
        <end position="62"/>
    </location>
</feature>
<evidence type="ECO:0000256" key="13">
    <source>
        <dbReference type="SAM" id="Phobius"/>
    </source>
</evidence>
<dbReference type="InterPro" id="IPR001736">
    <property type="entry name" value="PLipase_D/transphosphatidylase"/>
</dbReference>
<name>A0AA94TIJ8_9BACT</name>
<evidence type="ECO:0000256" key="12">
    <source>
        <dbReference type="NCBIfam" id="TIGR04265"/>
    </source>
</evidence>
<evidence type="ECO:0000256" key="10">
    <source>
        <dbReference type="ARBA" id="ARBA00023209"/>
    </source>
</evidence>
<evidence type="ECO:0000256" key="5">
    <source>
        <dbReference type="ARBA" id="ARBA00022692"/>
    </source>
</evidence>
<dbReference type="GO" id="GO:0008808">
    <property type="term" value="F:cardiolipin synthase activity"/>
    <property type="evidence" value="ECO:0007669"/>
    <property type="project" value="UniProtKB-UniRule"/>
</dbReference>
<feature type="domain" description="PLD phosphodiesterase" evidence="14">
    <location>
        <begin position="395"/>
        <end position="422"/>
    </location>
</feature>
<dbReference type="GO" id="GO:0032049">
    <property type="term" value="P:cardiolipin biosynthetic process"/>
    <property type="evidence" value="ECO:0007669"/>
    <property type="project" value="UniProtKB-UniRule"/>
</dbReference>
<dbReference type="PANTHER" id="PTHR21248:SF22">
    <property type="entry name" value="PHOSPHOLIPASE D"/>
    <property type="match status" value="1"/>
</dbReference>
<reference evidence="15 16" key="1">
    <citation type="submission" date="2019-03" db="EMBL/GenBank/DDBJ databases">
        <title>Genomic Encyclopedia of Type Strains, Phase IV (KMG-IV): sequencing the most valuable type-strain genomes for metagenomic binning, comparative biology and taxonomic classification.</title>
        <authorList>
            <person name="Goeker M."/>
        </authorList>
    </citation>
    <scope>NUCLEOTIDE SEQUENCE [LARGE SCALE GENOMIC DNA]</scope>
    <source>
        <strain evidence="15 16">DSM 101483</strain>
    </source>
</reference>
<dbReference type="AlphaFoldDB" id="A0AA94TIJ8"/>
<evidence type="ECO:0000256" key="2">
    <source>
        <dbReference type="ARBA" id="ARBA00022475"/>
    </source>
</evidence>
<keyword evidence="5 13" id="KW-0812">Transmembrane</keyword>
<keyword evidence="9 13" id="KW-0472">Membrane</keyword>
<dbReference type="FunFam" id="3.30.870.10:FF:000014">
    <property type="entry name" value="Cardiolipin synthase"/>
    <property type="match status" value="1"/>
</dbReference>
<dbReference type="Pfam" id="PF13396">
    <property type="entry name" value="PLDc_N"/>
    <property type="match status" value="1"/>
</dbReference>
<dbReference type="Pfam" id="PF13091">
    <property type="entry name" value="PLDc_2"/>
    <property type="match status" value="2"/>
</dbReference>
<dbReference type="PROSITE" id="PS50035">
    <property type="entry name" value="PLD"/>
    <property type="match status" value="2"/>
</dbReference>
<dbReference type="RefSeq" id="WP_078063773.1">
    <property type="nucleotide sequence ID" value="NZ_CP014206.1"/>
</dbReference>
<dbReference type="PANTHER" id="PTHR21248">
    <property type="entry name" value="CARDIOLIPIN SYNTHASE"/>
    <property type="match status" value="1"/>
</dbReference>
<evidence type="ECO:0000256" key="3">
    <source>
        <dbReference type="ARBA" id="ARBA00022516"/>
    </source>
</evidence>
<keyword evidence="6" id="KW-0677">Repeat</keyword>
<comment type="subcellular location">
    <subcellularLocation>
        <location evidence="1">Cell membrane</location>
        <topology evidence="1">Multi-pass membrane protein</topology>
    </subcellularLocation>
</comment>
<sequence>MENLETSLLLGLASLFYTAMEITGIITAIIAVRETRTPQGAIAWAISLVTFPLFSLPLYWIFGKSKFNGYVEAMRAGREEFARLIGDRHSVPPVRPLHDRKSPHAPRTLFETLARAPFQGGNDVKLLINGEPTFQAIFQAIETAEKYILIQFYIIHDDGLGNRLKELLIRKAAQGVRIRLLYDEVGSYHTPAAYWKALEDAGIEAHPFHTTKGPGNRFQLNFRNHRKIVVVDGRVGFVGGHNVGDEYLGGKDNGYGGWRDTHIRICGPALLQVQVCFGKDWYWATSTIPDIDLSMPDACGDVELIALPTGPEDALENCSLMFIQAIESARDRFWIASPYFVPDSSVMKALQMAAMRGVDVRLMLPMKPDHLLVYLAGFSCLKELALPGVRVFRYDDGFLHQKVFLSDDRLAGVGTANLDNRSFRLNFELTMIAEDKTFCREIEQMFLTDFDHCVETEPDEYDRKNLVYQTVIRFARLLSPIL</sequence>
<dbReference type="Gene3D" id="3.30.870.10">
    <property type="entry name" value="Endonuclease Chain A"/>
    <property type="match status" value="2"/>
</dbReference>
<evidence type="ECO:0000256" key="7">
    <source>
        <dbReference type="ARBA" id="ARBA00022989"/>
    </source>
</evidence>
<feature type="domain" description="PLD phosphodiesterase" evidence="14">
    <location>
        <begin position="220"/>
        <end position="247"/>
    </location>
</feature>
<dbReference type="InterPro" id="IPR027379">
    <property type="entry name" value="CLS_N"/>
</dbReference>
<keyword evidence="7 13" id="KW-1133">Transmembrane helix</keyword>
<evidence type="ECO:0000256" key="11">
    <source>
        <dbReference type="ARBA" id="ARBA00023264"/>
    </source>
</evidence>